<dbReference type="Pfam" id="PF13731">
    <property type="entry name" value="WxL"/>
    <property type="match status" value="1"/>
</dbReference>
<reference evidence="6 9" key="2">
    <citation type="submission" date="2020-12" db="EMBL/GenBank/DDBJ databases">
        <title>Whole genome sequencing of Lactobacillus plantarum PC518.</title>
        <authorList>
            <person name="Guo Q."/>
        </authorList>
    </citation>
    <scope>NUCLEOTIDE SEQUENCE [LARGE SCALE GENOMIC DNA]</scope>
    <source>
        <strain evidence="6 9">PC518</strain>
    </source>
</reference>
<accession>A0A162F5G2</accession>
<evidence type="ECO:0000313" key="9">
    <source>
        <dbReference type="Proteomes" id="UP000595466"/>
    </source>
</evidence>
<dbReference type="Proteomes" id="UP000076989">
    <property type="component" value="Unassembled WGS sequence"/>
</dbReference>
<feature type="compositionally biased region" description="Low complexity" evidence="1">
    <location>
        <begin position="35"/>
        <end position="53"/>
    </location>
</feature>
<feature type="signal peptide" evidence="2">
    <location>
        <begin position="1"/>
        <end position="26"/>
    </location>
</feature>
<sequence>MKKVVGSLLMTSTILLGALTPIVGHAADGENRSGTTNATATFTANTTNPVDPVDPTDPTKPLDPKPGDGDNGANSGAGLSLIYAPGKLDFGSHEIDVINNQSYKALTGSDGSTVTMGSTSKVGLQVSDQRGTNAGWTLSVAAADGTDGNLSTLKGATVSLPAGTVISSGSEASNGSTGGNGAVGQAVELDLGSQASTSAGASFTGTTSGNVMTAADKSGAGITSDLLDPAAVKLNVVANTAAATTYKGVLNWTLTSSADN</sequence>
<feature type="domain" description="WxL" evidence="3">
    <location>
        <begin position="30"/>
        <end position="256"/>
    </location>
</feature>
<evidence type="ECO:0000313" key="5">
    <source>
        <dbReference type="EMBL" id="KZU95687.1"/>
    </source>
</evidence>
<evidence type="ECO:0000259" key="3">
    <source>
        <dbReference type="Pfam" id="PF13731"/>
    </source>
</evidence>
<dbReference type="InterPro" id="IPR027994">
    <property type="entry name" value="WxL_dom"/>
</dbReference>
<dbReference type="EMBL" id="LUWI01000022">
    <property type="protein sequence ID" value="KZU03696.1"/>
    <property type="molecule type" value="Genomic_DNA"/>
</dbReference>
<organism evidence="5 7">
    <name type="scientific">Lactiplantibacillus plantarum</name>
    <name type="common">Lactobacillus plantarum</name>
    <dbReference type="NCBI Taxonomy" id="1590"/>
    <lineage>
        <taxon>Bacteria</taxon>
        <taxon>Bacillati</taxon>
        <taxon>Bacillota</taxon>
        <taxon>Bacilli</taxon>
        <taxon>Lactobacillales</taxon>
        <taxon>Lactobacillaceae</taxon>
        <taxon>Lactiplantibacillus</taxon>
    </lineage>
</organism>
<keyword evidence="2" id="KW-0732">Signal</keyword>
<evidence type="ECO:0000256" key="2">
    <source>
        <dbReference type="SAM" id="SignalP"/>
    </source>
</evidence>
<evidence type="ECO:0000313" key="8">
    <source>
        <dbReference type="Proteomes" id="UP000076989"/>
    </source>
</evidence>
<dbReference type="RefSeq" id="WP_011101992.1">
    <property type="nucleotide sequence ID" value="NZ_AP018405.1"/>
</dbReference>
<evidence type="ECO:0000313" key="6">
    <source>
        <dbReference type="EMBL" id="QQM61525.1"/>
    </source>
</evidence>
<protein>
    <submittedName>
        <fullName evidence="5">Extracellular protein</fullName>
    </submittedName>
    <submittedName>
        <fullName evidence="6">WxL domain-containing protein</fullName>
    </submittedName>
</protein>
<dbReference type="Proteomes" id="UP000076882">
    <property type="component" value="Unassembled WGS sequence"/>
</dbReference>
<evidence type="ECO:0000256" key="1">
    <source>
        <dbReference type="SAM" id="MobiDB-lite"/>
    </source>
</evidence>
<dbReference type="EMBL" id="LUXM01000025">
    <property type="protein sequence ID" value="KZU95687.1"/>
    <property type="molecule type" value="Genomic_DNA"/>
</dbReference>
<dbReference type="KEGG" id="lpb:SH83_12475"/>
<dbReference type="PATRIC" id="fig|1590.142.peg.2674"/>
<evidence type="ECO:0000313" key="4">
    <source>
        <dbReference type="EMBL" id="KZU03696.1"/>
    </source>
</evidence>
<feature type="region of interest" description="Disordered" evidence="1">
    <location>
        <begin position="27"/>
        <end position="76"/>
    </location>
</feature>
<dbReference type="Proteomes" id="UP000595466">
    <property type="component" value="Chromosome"/>
</dbReference>
<gene>
    <name evidence="6" type="ORF">JH395_02925</name>
    <name evidence="5" type="ORF">Lp19_1276</name>
    <name evidence="4" type="ORF">Nizo2260_1936</name>
</gene>
<dbReference type="AlphaFoldDB" id="A0A162F5G2"/>
<reference evidence="7 8" key="1">
    <citation type="submission" date="2016-03" db="EMBL/GenBank/DDBJ databases">
        <title>Comparative genomics of 54 Lactobacillus plantarum strains reveals genomic uncoupling from niche constraints.</title>
        <authorList>
            <person name="Martino M.E."/>
        </authorList>
    </citation>
    <scope>NUCLEOTIDE SEQUENCE [LARGE SCALE GENOMIC DNA]</scope>
    <source>
        <strain evidence="5 7">19.1</strain>
        <strain evidence="4 8">Nizo2260</strain>
    </source>
</reference>
<dbReference type="EMBL" id="CP066817">
    <property type="protein sequence ID" value="QQM61525.1"/>
    <property type="molecule type" value="Genomic_DNA"/>
</dbReference>
<evidence type="ECO:0000313" key="7">
    <source>
        <dbReference type="Proteomes" id="UP000076882"/>
    </source>
</evidence>
<proteinExistence type="predicted"/>
<name>A0A162F5G2_LACPN</name>
<feature type="chain" id="PRO_5015051702" evidence="2">
    <location>
        <begin position="27"/>
        <end position="260"/>
    </location>
</feature>